<protein>
    <submittedName>
        <fullName evidence="2">Uncharacterized protein</fullName>
    </submittedName>
</protein>
<dbReference type="Proteomes" id="UP000193467">
    <property type="component" value="Unassembled WGS sequence"/>
</dbReference>
<feature type="compositionally biased region" description="Basic and acidic residues" evidence="1">
    <location>
        <begin position="264"/>
        <end position="273"/>
    </location>
</feature>
<feature type="compositionally biased region" description="Basic and acidic residues" evidence="1">
    <location>
        <begin position="81"/>
        <end position="91"/>
    </location>
</feature>
<feature type="compositionally biased region" description="Low complexity" evidence="1">
    <location>
        <begin position="254"/>
        <end position="263"/>
    </location>
</feature>
<dbReference type="InParanoid" id="A0A1Y2G4R7"/>
<proteinExistence type="predicted"/>
<dbReference type="AlphaFoldDB" id="A0A1Y2G4R7"/>
<gene>
    <name evidence="2" type="ORF">BCR35DRAFT_76441</name>
</gene>
<dbReference type="EMBL" id="MCGR01000002">
    <property type="protein sequence ID" value="ORY91780.1"/>
    <property type="molecule type" value="Genomic_DNA"/>
</dbReference>
<comment type="caution">
    <text evidence="2">The sequence shown here is derived from an EMBL/GenBank/DDBJ whole genome shotgun (WGS) entry which is preliminary data.</text>
</comment>
<keyword evidence="3" id="KW-1185">Reference proteome</keyword>
<evidence type="ECO:0000313" key="2">
    <source>
        <dbReference type="EMBL" id="ORY91780.1"/>
    </source>
</evidence>
<evidence type="ECO:0000256" key="1">
    <source>
        <dbReference type="SAM" id="MobiDB-lite"/>
    </source>
</evidence>
<sequence length="347" mass="37669">MTYSNPWWGIRAGGRLVLSGPQPSSGYPNAGRPVKPVKPGSKKQGLVPFAGAGHRLTDDPVESTNQKSATSKAATRKKDRSSKEKAKDKEKKRSKRRRSVSDEEGEEEEEEVTPRRSKSRSSSTKSRSTAPSPRISRSTTSPSSFKIKADEELSEPSSFGRRRQSSSLSTSRHSTPVVGKEEDTKPILDGAAPDPSSTSAQDDLKPDIRSPSPPPRKSTRKRSAKAPSPMEEKPAARRCRVEAKEEQEEGISGDGSIASSAEGAEGKVDDTRRRQAPSPELDTKPDLPLSTLPSSSSTSTSLRHPQAPSPEVEQKPLIESTSLPPPKKQKKTFSLIIPAKPRRRISP</sequence>
<feature type="compositionally biased region" description="Acidic residues" evidence="1">
    <location>
        <begin position="102"/>
        <end position="111"/>
    </location>
</feature>
<evidence type="ECO:0000313" key="3">
    <source>
        <dbReference type="Proteomes" id="UP000193467"/>
    </source>
</evidence>
<accession>A0A1Y2G4R7</accession>
<feature type="region of interest" description="Disordered" evidence="1">
    <location>
        <begin position="1"/>
        <end position="347"/>
    </location>
</feature>
<feature type="compositionally biased region" description="Low complexity" evidence="1">
    <location>
        <begin position="165"/>
        <end position="174"/>
    </location>
</feature>
<feature type="compositionally biased region" description="Low complexity" evidence="1">
    <location>
        <begin position="287"/>
        <end position="302"/>
    </location>
</feature>
<reference evidence="2 3" key="1">
    <citation type="submission" date="2016-07" db="EMBL/GenBank/DDBJ databases">
        <title>Pervasive Adenine N6-methylation of Active Genes in Fungi.</title>
        <authorList>
            <consortium name="DOE Joint Genome Institute"/>
            <person name="Mondo S.J."/>
            <person name="Dannebaum R.O."/>
            <person name="Kuo R.C."/>
            <person name="Labutti K."/>
            <person name="Haridas S."/>
            <person name="Kuo A."/>
            <person name="Salamov A."/>
            <person name="Ahrendt S.R."/>
            <person name="Lipzen A."/>
            <person name="Sullivan W."/>
            <person name="Andreopoulos W.B."/>
            <person name="Clum A."/>
            <person name="Lindquist E."/>
            <person name="Daum C."/>
            <person name="Ramamoorthy G.K."/>
            <person name="Gryganskyi A."/>
            <person name="Culley D."/>
            <person name="Magnuson J.K."/>
            <person name="James T.Y."/>
            <person name="O'Malley M.A."/>
            <person name="Stajich J.E."/>
            <person name="Spatafora J.W."/>
            <person name="Visel A."/>
            <person name="Grigoriev I.V."/>
        </authorList>
    </citation>
    <scope>NUCLEOTIDE SEQUENCE [LARGE SCALE GENOMIC DNA]</scope>
    <source>
        <strain evidence="2 3">62-1032</strain>
    </source>
</reference>
<feature type="compositionally biased region" description="Low complexity" evidence="1">
    <location>
        <begin position="120"/>
        <end position="144"/>
    </location>
</feature>
<feature type="compositionally biased region" description="Basic and acidic residues" evidence="1">
    <location>
        <begin position="230"/>
        <end position="244"/>
    </location>
</feature>
<name>A0A1Y2G4R7_9BASI</name>
<organism evidence="2 3">
    <name type="scientific">Leucosporidium creatinivorum</name>
    <dbReference type="NCBI Taxonomy" id="106004"/>
    <lineage>
        <taxon>Eukaryota</taxon>
        <taxon>Fungi</taxon>
        <taxon>Dikarya</taxon>
        <taxon>Basidiomycota</taxon>
        <taxon>Pucciniomycotina</taxon>
        <taxon>Microbotryomycetes</taxon>
        <taxon>Leucosporidiales</taxon>
        <taxon>Leucosporidium</taxon>
    </lineage>
</organism>